<dbReference type="Gene3D" id="1.10.3720.10">
    <property type="entry name" value="MetI-like"/>
    <property type="match status" value="1"/>
</dbReference>
<name>A0A5D8QCX1_9THEO</name>
<feature type="transmembrane region" description="Helical" evidence="7">
    <location>
        <begin position="164"/>
        <end position="183"/>
    </location>
</feature>
<keyword evidence="6 7" id="KW-0472">Membrane</keyword>
<dbReference type="GO" id="GO:0005886">
    <property type="term" value="C:plasma membrane"/>
    <property type="evidence" value="ECO:0007669"/>
    <property type="project" value="UniProtKB-SubCell"/>
</dbReference>
<dbReference type="CDD" id="cd06261">
    <property type="entry name" value="TM_PBP2"/>
    <property type="match status" value="1"/>
</dbReference>
<evidence type="ECO:0000256" key="2">
    <source>
        <dbReference type="ARBA" id="ARBA00022448"/>
    </source>
</evidence>
<evidence type="ECO:0000259" key="8">
    <source>
        <dbReference type="PROSITE" id="PS50928"/>
    </source>
</evidence>
<feature type="transmembrane region" description="Helical" evidence="7">
    <location>
        <begin position="214"/>
        <end position="235"/>
    </location>
</feature>
<dbReference type="RefSeq" id="WP_149544884.1">
    <property type="nucleotide sequence ID" value="NZ_VTPS01000006.1"/>
</dbReference>
<accession>A0A5D8QCX1</accession>
<keyword evidence="2 7" id="KW-0813">Transport</keyword>
<dbReference type="PANTHER" id="PTHR43386:SF1">
    <property type="entry name" value="D,D-DIPEPTIDE TRANSPORT SYSTEM PERMEASE PROTEIN DDPC-RELATED"/>
    <property type="match status" value="1"/>
</dbReference>
<gene>
    <name evidence="9" type="ORF">FWJ32_05015</name>
</gene>
<sequence length="305" mass="34009">MEAKPIEDVREFNEEDIMSPWKLAWRRLKKNKLAMLGLYILLFMVLMSVVGPIVSPYTMEQMDLSNIQSPPSLAHPLGTDEVGRDVMTRLFYAGRISLSVGLLAVAISVVIGSVLGGIAGYYGGLIDSLIMRIVDIFMSFPFLPLLITIAAVMSDWKVPPQYRMFVVMILIGILSWPGLARIVRGQILSLREQEFMQAAEALGIRDRRKIFRHLLPNTYASIIVSATLDLGSAILTESSLSFLGLGVTPPTPSWGQMVQVARDLYTLQMQPWLWIPPGICIFLTVMAINLFGDGLRDALDPRLKR</sequence>
<proteinExistence type="inferred from homology"/>
<keyword evidence="4 7" id="KW-0812">Transmembrane</keyword>
<dbReference type="NCBIfam" id="NF045476">
    <property type="entry name" value="Opp4C"/>
    <property type="match status" value="1"/>
</dbReference>
<keyword evidence="10" id="KW-1185">Reference proteome</keyword>
<dbReference type="GO" id="GO:0055085">
    <property type="term" value="P:transmembrane transport"/>
    <property type="evidence" value="ECO:0007669"/>
    <property type="project" value="InterPro"/>
</dbReference>
<comment type="subcellular location">
    <subcellularLocation>
        <location evidence="1 7">Cell membrane</location>
        <topology evidence="1 7">Multi-pass membrane protein</topology>
    </subcellularLocation>
</comment>
<keyword evidence="5 7" id="KW-1133">Transmembrane helix</keyword>
<dbReference type="SUPFAM" id="SSF161098">
    <property type="entry name" value="MetI-like"/>
    <property type="match status" value="1"/>
</dbReference>
<feature type="transmembrane region" description="Helical" evidence="7">
    <location>
        <begin position="96"/>
        <end position="122"/>
    </location>
</feature>
<feature type="transmembrane region" description="Helical" evidence="7">
    <location>
        <begin position="33"/>
        <end position="54"/>
    </location>
</feature>
<feature type="transmembrane region" description="Helical" evidence="7">
    <location>
        <begin position="272"/>
        <end position="292"/>
    </location>
</feature>
<dbReference type="InterPro" id="IPR035906">
    <property type="entry name" value="MetI-like_sf"/>
</dbReference>
<dbReference type="PANTHER" id="PTHR43386">
    <property type="entry name" value="OLIGOPEPTIDE TRANSPORT SYSTEM PERMEASE PROTEIN APPC"/>
    <property type="match status" value="1"/>
</dbReference>
<evidence type="ECO:0000256" key="7">
    <source>
        <dbReference type="RuleBase" id="RU363032"/>
    </source>
</evidence>
<evidence type="ECO:0000256" key="6">
    <source>
        <dbReference type="ARBA" id="ARBA00023136"/>
    </source>
</evidence>
<protein>
    <submittedName>
        <fullName evidence="9">ABC transporter permease</fullName>
    </submittedName>
</protein>
<feature type="transmembrane region" description="Helical" evidence="7">
    <location>
        <begin position="129"/>
        <end position="152"/>
    </location>
</feature>
<comment type="similarity">
    <text evidence="7">Belongs to the binding-protein-dependent transport system permease family.</text>
</comment>
<dbReference type="Proteomes" id="UP000322976">
    <property type="component" value="Unassembled WGS sequence"/>
</dbReference>
<evidence type="ECO:0000313" key="10">
    <source>
        <dbReference type="Proteomes" id="UP000322976"/>
    </source>
</evidence>
<dbReference type="EMBL" id="VTPS01000006">
    <property type="protein sequence ID" value="TZE82372.1"/>
    <property type="molecule type" value="Genomic_DNA"/>
</dbReference>
<evidence type="ECO:0000256" key="3">
    <source>
        <dbReference type="ARBA" id="ARBA00022475"/>
    </source>
</evidence>
<feature type="domain" description="ABC transmembrane type-1" evidence="8">
    <location>
        <begin position="94"/>
        <end position="292"/>
    </location>
</feature>
<dbReference type="AlphaFoldDB" id="A0A5D8QCX1"/>
<organism evidence="9 10">
    <name type="scientific">Calorimonas adulescens</name>
    <dbReference type="NCBI Taxonomy" id="2606906"/>
    <lineage>
        <taxon>Bacteria</taxon>
        <taxon>Bacillati</taxon>
        <taxon>Bacillota</taxon>
        <taxon>Clostridia</taxon>
        <taxon>Thermoanaerobacterales</taxon>
        <taxon>Thermoanaerobacteraceae</taxon>
        <taxon>Calorimonas</taxon>
    </lineage>
</organism>
<evidence type="ECO:0000313" key="9">
    <source>
        <dbReference type="EMBL" id="TZE82372.1"/>
    </source>
</evidence>
<dbReference type="InterPro" id="IPR053523">
    <property type="entry name" value="Oligopeptide_permease_AppC"/>
</dbReference>
<keyword evidence="3" id="KW-1003">Cell membrane</keyword>
<evidence type="ECO:0000256" key="4">
    <source>
        <dbReference type="ARBA" id="ARBA00022692"/>
    </source>
</evidence>
<dbReference type="Pfam" id="PF12911">
    <property type="entry name" value="OppC_N"/>
    <property type="match status" value="1"/>
</dbReference>
<dbReference type="InterPro" id="IPR000515">
    <property type="entry name" value="MetI-like"/>
</dbReference>
<evidence type="ECO:0000256" key="5">
    <source>
        <dbReference type="ARBA" id="ARBA00022989"/>
    </source>
</evidence>
<comment type="caution">
    <text evidence="9">The sequence shown here is derived from an EMBL/GenBank/DDBJ whole genome shotgun (WGS) entry which is preliminary data.</text>
</comment>
<dbReference type="PROSITE" id="PS50928">
    <property type="entry name" value="ABC_TM1"/>
    <property type="match status" value="1"/>
</dbReference>
<dbReference type="InterPro" id="IPR025966">
    <property type="entry name" value="OppC_N"/>
</dbReference>
<evidence type="ECO:0000256" key="1">
    <source>
        <dbReference type="ARBA" id="ARBA00004651"/>
    </source>
</evidence>
<reference evidence="9 10" key="1">
    <citation type="submission" date="2019-08" db="EMBL/GenBank/DDBJ databases">
        <title>Calorimonas adulescens gen. nov., sp. nov., an anaerobic thermophilic bacterium from Sakhalin hot spring.</title>
        <authorList>
            <person name="Khomyakova M.A."/>
            <person name="Merkel A.Y."/>
            <person name="Novikov A."/>
            <person name="Bonch-Osmolovskaya E.A."/>
            <person name="Slobodkin A.I."/>
        </authorList>
    </citation>
    <scope>NUCLEOTIDE SEQUENCE [LARGE SCALE GENOMIC DNA]</scope>
    <source>
        <strain evidence="9 10">A05MB</strain>
    </source>
</reference>
<dbReference type="Pfam" id="PF00528">
    <property type="entry name" value="BPD_transp_1"/>
    <property type="match status" value="1"/>
</dbReference>
<dbReference type="InterPro" id="IPR050366">
    <property type="entry name" value="BP-dependent_transpt_permease"/>
</dbReference>